<reference evidence="1 2" key="1">
    <citation type="submission" date="2020-02" db="EMBL/GenBank/DDBJ databases">
        <authorList>
            <person name="Ferguson B K."/>
        </authorList>
    </citation>
    <scope>NUCLEOTIDE SEQUENCE [LARGE SCALE GENOMIC DNA]</scope>
</reference>
<proteinExistence type="predicted"/>
<dbReference type="EMBL" id="CADCXU010035517">
    <property type="protein sequence ID" value="CAB0020678.1"/>
    <property type="molecule type" value="Genomic_DNA"/>
</dbReference>
<accession>A0A6H5HSI8</accession>
<protein>
    <submittedName>
        <fullName evidence="1">Uncharacterized protein</fullName>
    </submittedName>
</protein>
<dbReference type="Proteomes" id="UP000479000">
    <property type="component" value="Unassembled WGS sequence"/>
</dbReference>
<name>A0A6H5HSI8_9HEMI</name>
<sequence>MESNDQPKRRSVRSRYLLSKLKLVILISDRNSLMMLHGPAMRALQAVSLQ</sequence>
<evidence type="ECO:0000313" key="2">
    <source>
        <dbReference type="Proteomes" id="UP000479000"/>
    </source>
</evidence>
<dbReference type="AlphaFoldDB" id="A0A6H5HSI8"/>
<evidence type="ECO:0000313" key="1">
    <source>
        <dbReference type="EMBL" id="CAB0020678.1"/>
    </source>
</evidence>
<gene>
    <name evidence="1" type="ORF">NTEN_LOCUS24250</name>
</gene>
<feature type="non-terminal residue" evidence="1">
    <location>
        <position position="50"/>
    </location>
</feature>
<organism evidence="1 2">
    <name type="scientific">Nesidiocoris tenuis</name>
    <dbReference type="NCBI Taxonomy" id="355587"/>
    <lineage>
        <taxon>Eukaryota</taxon>
        <taxon>Metazoa</taxon>
        <taxon>Ecdysozoa</taxon>
        <taxon>Arthropoda</taxon>
        <taxon>Hexapoda</taxon>
        <taxon>Insecta</taxon>
        <taxon>Pterygota</taxon>
        <taxon>Neoptera</taxon>
        <taxon>Paraneoptera</taxon>
        <taxon>Hemiptera</taxon>
        <taxon>Heteroptera</taxon>
        <taxon>Panheteroptera</taxon>
        <taxon>Cimicomorpha</taxon>
        <taxon>Miridae</taxon>
        <taxon>Dicyphina</taxon>
        <taxon>Nesidiocoris</taxon>
    </lineage>
</organism>
<keyword evidence="2" id="KW-1185">Reference proteome</keyword>